<dbReference type="Gene3D" id="1.20.1250.20">
    <property type="entry name" value="MFS general substrate transporter like domains"/>
    <property type="match status" value="1"/>
</dbReference>
<dbReference type="PANTHER" id="PTHR48022">
    <property type="entry name" value="PLASTIDIC GLUCOSE TRANSPORTER 4"/>
    <property type="match status" value="1"/>
</dbReference>
<proteinExistence type="inferred from homology"/>
<dbReference type="AlphaFoldDB" id="A0A6A5WML2"/>
<dbReference type="GO" id="GO:0016020">
    <property type="term" value="C:membrane"/>
    <property type="evidence" value="ECO:0007669"/>
    <property type="project" value="UniProtKB-SubCell"/>
</dbReference>
<evidence type="ECO:0000256" key="8">
    <source>
        <dbReference type="SAM" id="Phobius"/>
    </source>
</evidence>
<evidence type="ECO:0000256" key="7">
    <source>
        <dbReference type="RuleBase" id="RU003346"/>
    </source>
</evidence>
<feature type="transmembrane region" description="Helical" evidence="8">
    <location>
        <begin position="144"/>
        <end position="167"/>
    </location>
</feature>
<dbReference type="Pfam" id="PF00083">
    <property type="entry name" value="Sugar_tr"/>
    <property type="match status" value="1"/>
</dbReference>
<dbReference type="NCBIfam" id="TIGR00879">
    <property type="entry name" value="SP"/>
    <property type="match status" value="1"/>
</dbReference>
<comment type="subcellular location">
    <subcellularLocation>
        <location evidence="1">Membrane</location>
        <topology evidence="1">Multi-pass membrane protein</topology>
    </subcellularLocation>
</comment>
<evidence type="ECO:0000313" key="10">
    <source>
        <dbReference type="EMBL" id="KAF2000305.1"/>
    </source>
</evidence>
<dbReference type="Proteomes" id="UP000799779">
    <property type="component" value="Unassembled WGS sequence"/>
</dbReference>
<comment type="similarity">
    <text evidence="2 7">Belongs to the major facilitator superfamily. Sugar transporter (TC 2.A.1.1) family.</text>
</comment>
<name>A0A6A5WML2_9PLEO</name>
<feature type="transmembrane region" description="Helical" evidence="8">
    <location>
        <begin position="318"/>
        <end position="337"/>
    </location>
</feature>
<reference evidence="10" key="1">
    <citation type="journal article" date="2020" name="Stud. Mycol.">
        <title>101 Dothideomycetes genomes: a test case for predicting lifestyles and emergence of pathogens.</title>
        <authorList>
            <person name="Haridas S."/>
            <person name="Albert R."/>
            <person name="Binder M."/>
            <person name="Bloem J."/>
            <person name="Labutti K."/>
            <person name="Salamov A."/>
            <person name="Andreopoulos B."/>
            <person name="Baker S."/>
            <person name="Barry K."/>
            <person name="Bills G."/>
            <person name="Bluhm B."/>
            <person name="Cannon C."/>
            <person name="Castanera R."/>
            <person name="Culley D."/>
            <person name="Daum C."/>
            <person name="Ezra D."/>
            <person name="Gonzalez J."/>
            <person name="Henrissat B."/>
            <person name="Kuo A."/>
            <person name="Liang C."/>
            <person name="Lipzen A."/>
            <person name="Lutzoni F."/>
            <person name="Magnuson J."/>
            <person name="Mondo S."/>
            <person name="Nolan M."/>
            <person name="Ohm R."/>
            <person name="Pangilinan J."/>
            <person name="Park H.-J."/>
            <person name="Ramirez L."/>
            <person name="Alfaro M."/>
            <person name="Sun H."/>
            <person name="Tritt A."/>
            <person name="Yoshinaga Y."/>
            <person name="Zwiers L.-H."/>
            <person name="Turgeon B."/>
            <person name="Goodwin S."/>
            <person name="Spatafora J."/>
            <person name="Crous P."/>
            <person name="Grigoriev I."/>
        </authorList>
    </citation>
    <scope>NUCLEOTIDE SEQUENCE</scope>
    <source>
        <strain evidence="10">CBS 123094</strain>
    </source>
</reference>
<feature type="transmembrane region" description="Helical" evidence="8">
    <location>
        <begin position="248"/>
        <end position="270"/>
    </location>
</feature>
<dbReference type="InterPro" id="IPR003663">
    <property type="entry name" value="Sugar/inositol_transpt"/>
</dbReference>
<dbReference type="InterPro" id="IPR020846">
    <property type="entry name" value="MFS_dom"/>
</dbReference>
<evidence type="ECO:0000256" key="2">
    <source>
        <dbReference type="ARBA" id="ARBA00010992"/>
    </source>
</evidence>
<dbReference type="InterPro" id="IPR005828">
    <property type="entry name" value="MFS_sugar_transport-like"/>
</dbReference>
<dbReference type="PRINTS" id="PR00171">
    <property type="entry name" value="SUGRTRNSPORT"/>
</dbReference>
<gene>
    <name evidence="10" type="ORF">P154DRAFT_522515</name>
</gene>
<keyword evidence="4 8" id="KW-0812">Transmembrane</keyword>
<dbReference type="PANTHER" id="PTHR48022:SF61">
    <property type="entry name" value="HIGH AFFINITY GLUCOSE TRANSPORTER RGT2"/>
    <property type="match status" value="1"/>
</dbReference>
<dbReference type="PROSITE" id="PS50850">
    <property type="entry name" value="MFS"/>
    <property type="match status" value="1"/>
</dbReference>
<organism evidence="10 11">
    <name type="scientific">Amniculicola lignicola CBS 123094</name>
    <dbReference type="NCBI Taxonomy" id="1392246"/>
    <lineage>
        <taxon>Eukaryota</taxon>
        <taxon>Fungi</taxon>
        <taxon>Dikarya</taxon>
        <taxon>Ascomycota</taxon>
        <taxon>Pezizomycotina</taxon>
        <taxon>Dothideomycetes</taxon>
        <taxon>Pleosporomycetidae</taxon>
        <taxon>Pleosporales</taxon>
        <taxon>Amniculicolaceae</taxon>
        <taxon>Amniculicola</taxon>
    </lineage>
</organism>
<feature type="transmembrane region" description="Helical" evidence="8">
    <location>
        <begin position="12"/>
        <end position="34"/>
    </location>
</feature>
<evidence type="ECO:0000256" key="6">
    <source>
        <dbReference type="ARBA" id="ARBA00023136"/>
    </source>
</evidence>
<evidence type="ECO:0000256" key="5">
    <source>
        <dbReference type="ARBA" id="ARBA00022989"/>
    </source>
</evidence>
<dbReference type="InterPro" id="IPR005829">
    <property type="entry name" value="Sugar_transporter_CS"/>
</dbReference>
<evidence type="ECO:0000256" key="1">
    <source>
        <dbReference type="ARBA" id="ARBA00004141"/>
    </source>
</evidence>
<dbReference type="OrthoDB" id="6612291at2759"/>
<dbReference type="InterPro" id="IPR050360">
    <property type="entry name" value="MFS_Sugar_Transporters"/>
</dbReference>
<protein>
    <submittedName>
        <fullName evidence="10">General substrate transporter</fullName>
    </submittedName>
</protein>
<evidence type="ECO:0000256" key="3">
    <source>
        <dbReference type="ARBA" id="ARBA00022448"/>
    </source>
</evidence>
<dbReference type="SUPFAM" id="SSF103473">
    <property type="entry name" value="MFS general substrate transporter"/>
    <property type="match status" value="1"/>
</dbReference>
<dbReference type="GO" id="GO:0005351">
    <property type="term" value="F:carbohydrate:proton symporter activity"/>
    <property type="evidence" value="ECO:0007669"/>
    <property type="project" value="TreeGrafter"/>
</dbReference>
<keyword evidence="5 8" id="KW-1133">Transmembrane helix</keyword>
<keyword evidence="6 8" id="KW-0472">Membrane</keyword>
<evidence type="ECO:0000256" key="4">
    <source>
        <dbReference type="ARBA" id="ARBA00022692"/>
    </source>
</evidence>
<dbReference type="PROSITE" id="PS00216">
    <property type="entry name" value="SUGAR_TRANSPORT_1"/>
    <property type="match status" value="1"/>
</dbReference>
<feature type="transmembrane region" description="Helical" evidence="8">
    <location>
        <begin position="46"/>
        <end position="65"/>
    </location>
</feature>
<feature type="transmembrane region" description="Helical" evidence="8">
    <location>
        <begin position="282"/>
        <end position="306"/>
    </location>
</feature>
<dbReference type="InterPro" id="IPR036259">
    <property type="entry name" value="MFS_trans_sf"/>
</dbReference>
<keyword evidence="3 7" id="KW-0813">Transport</keyword>
<keyword evidence="11" id="KW-1185">Reference proteome</keyword>
<feature type="transmembrane region" description="Helical" evidence="8">
    <location>
        <begin position="179"/>
        <end position="200"/>
    </location>
</feature>
<feature type="domain" description="Major facilitator superfamily (MFS) profile" evidence="9">
    <location>
        <begin position="1"/>
        <end position="341"/>
    </location>
</feature>
<evidence type="ECO:0000313" key="11">
    <source>
        <dbReference type="Proteomes" id="UP000799779"/>
    </source>
</evidence>
<feature type="transmembrane region" description="Helical" evidence="8">
    <location>
        <begin position="207"/>
        <end position="228"/>
    </location>
</feature>
<accession>A0A6A5WML2</accession>
<sequence length="355" mass="39307">MSEIAPRKVRGAIVAGYQFCITIGILLANCVVYATQHRRDTGSYRIPIAVQFLWAIILGTGLALLPESPRYYVKKGKLDKAAKSLARVRGQAVDSEYIQDELAEIIANHEYEMSILPQTSYLGSWKACFEGSIMKQSSNVRRTLLGIFMQMMQQLTGINFIFYFGTVFFQQLGTISNPFLISLVTTLVNVLSTPAAFWMVEKLGRRTILIYGAALMVLFQFIVGIIGVTAGRDTPGHPANPAAVKAMIAFICLNISAFATTWGPAAWIVIGEIFPLTIRSRGVGLSTASNWFWNCIIGVITPYLVADQPHSAKLGAKVFFMWGSLCCVSFLFALFFVPETKSEYILYTFRQSPSP</sequence>
<evidence type="ECO:0000259" key="9">
    <source>
        <dbReference type="PROSITE" id="PS50850"/>
    </source>
</evidence>
<dbReference type="EMBL" id="ML977589">
    <property type="protein sequence ID" value="KAF2000305.1"/>
    <property type="molecule type" value="Genomic_DNA"/>
</dbReference>